<dbReference type="PANTHER" id="PTHR24353:SF37">
    <property type="entry name" value="CAMP-DEPENDENT PROTEIN KINASE CATALYTIC SUBUNIT PRKX"/>
    <property type="match status" value="1"/>
</dbReference>
<dbReference type="EMBL" id="CAJOBJ010358555">
    <property type="protein sequence ID" value="CAF5216388.1"/>
    <property type="molecule type" value="Genomic_DNA"/>
</dbReference>
<accession>A0A8S3JAQ2</accession>
<gene>
    <name evidence="6" type="ORF">BYL167_LOCUS71193</name>
    <name evidence="7" type="ORF">GIL414_LOCUS81850</name>
</gene>
<dbReference type="GO" id="GO:0005952">
    <property type="term" value="C:cAMP-dependent protein kinase complex"/>
    <property type="evidence" value="ECO:0007669"/>
    <property type="project" value="TreeGrafter"/>
</dbReference>
<evidence type="ECO:0000256" key="4">
    <source>
        <dbReference type="ARBA" id="ARBA00022777"/>
    </source>
</evidence>
<dbReference type="GO" id="GO:0004691">
    <property type="term" value="F:cAMP-dependent protein kinase activity"/>
    <property type="evidence" value="ECO:0007669"/>
    <property type="project" value="TreeGrafter"/>
</dbReference>
<evidence type="ECO:0000256" key="2">
    <source>
        <dbReference type="ARBA" id="ARBA00022679"/>
    </source>
</evidence>
<proteinExistence type="predicted"/>
<evidence type="ECO:0000256" key="3">
    <source>
        <dbReference type="ARBA" id="ARBA00022741"/>
    </source>
</evidence>
<keyword evidence="4" id="KW-0418">Kinase</keyword>
<dbReference type="InterPro" id="IPR011009">
    <property type="entry name" value="Kinase-like_dom_sf"/>
</dbReference>
<dbReference type="EMBL" id="CAJOBH010254762">
    <property type="protein sequence ID" value="CAF5146056.1"/>
    <property type="molecule type" value="Genomic_DNA"/>
</dbReference>
<organism evidence="7 8">
    <name type="scientific">Rotaria magnacalcarata</name>
    <dbReference type="NCBI Taxonomy" id="392030"/>
    <lineage>
        <taxon>Eukaryota</taxon>
        <taxon>Metazoa</taxon>
        <taxon>Spiralia</taxon>
        <taxon>Gnathifera</taxon>
        <taxon>Rotifera</taxon>
        <taxon>Eurotatoria</taxon>
        <taxon>Bdelloidea</taxon>
        <taxon>Philodinida</taxon>
        <taxon>Philodinidae</taxon>
        <taxon>Rotaria</taxon>
    </lineage>
</organism>
<keyword evidence="1" id="KW-0723">Serine/threonine-protein kinase</keyword>
<dbReference type="SUPFAM" id="SSF56112">
    <property type="entry name" value="Protein kinase-like (PK-like)"/>
    <property type="match status" value="1"/>
</dbReference>
<dbReference type="PANTHER" id="PTHR24353">
    <property type="entry name" value="CYCLIC NUCLEOTIDE-DEPENDENT PROTEIN KINASE"/>
    <property type="match status" value="1"/>
</dbReference>
<evidence type="ECO:0000313" key="8">
    <source>
        <dbReference type="Proteomes" id="UP000681720"/>
    </source>
</evidence>
<keyword evidence="5" id="KW-0067">ATP-binding</keyword>
<evidence type="ECO:0000256" key="1">
    <source>
        <dbReference type="ARBA" id="ARBA00022527"/>
    </source>
</evidence>
<protein>
    <submittedName>
        <fullName evidence="7">Uncharacterized protein</fullName>
    </submittedName>
</protein>
<dbReference type="AlphaFoldDB" id="A0A8S3JAQ2"/>
<name>A0A8S3JAQ2_9BILA</name>
<sequence length="106" mass="12274">MTTGKHLFRGVHEYDIINSVVRASYKLPDDFSPVIRDLLQKLVRLEPSERLGTQETGGMKKLKEHAFFSEFPCDTKWGQLLYQRSPLETKHKLSSRPQISDDEVNI</sequence>
<dbReference type="Gene3D" id="1.10.510.10">
    <property type="entry name" value="Transferase(Phosphotransferase) domain 1"/>
    <property type="match status" value="1"/>
</dbReference>
<keyword evidence="3" id="KW-0547">Nucleotide-binding</keyword>
<dbReference type="Proteomes" id="UP000681720">
    <property type="component" value="Unassembled WGS sequence"/>
</dbReference>
<comment type="caution">
    <text evidence="7">The sequence shown here is derived from an EMBL/GenBank/DDBJ whole genome shotgun (WGS) entry which is preliminary data.</text>
</comment>
<dbReference type="GO" id="GO:0005524">
    <property type="term" value="F:ATP binding"/>
    <property type="evidence" value="ECO:0007669"/>
    <property type="project" value="UniProtKB-KW"/>
</dbReference>
<evidence type="ECO:0000313" key="6">
    <source>
        <dbReference type="EMBL" id="CAF5146056.1"/>
    </source>
</evidence>
<dbReference type="Proteomes" id="UP000681967">
    <property type="component" value="Unassembled WGS sequence"/>
</dbReference>
<reference evidence="7" key="1">
    <citation type="submission" date="2021-02" db="EMBL/GenBank/DDBJ databases">
        <authorList>
            <person name="Nowell W R."/>
        </authorList>
    </citation>
    <scope>NUCLEOTIDE SEQUENCE</scope>
</reference>
<keyword evidence="2" id="KW-0808">Transferase</keyword>
<evidence type="ECO:0000313" key="7">
    <source>
        <dbReference type="EMBL" id="CAF5216388.1"/>
    </source>
</evidence>
<evidence type="ECO:0000256" key="5">
    <source>
        <dbReference type="ARBA" id="ARBA00022840"/>
    </source>
</evidence>